<dbReference type="EMBL" id="CAJPIN010002263">
    <property type="protein sequence ID" value="CAG2055255.1"/>
    <property type="molecule type" value="Genomic_DNA"/>
</dbReference>
<protein>
    <submittedName>
        <fullName evidence="1">Uncharacterized protein</fullName>
    </submittedName>
</protein>
<name>A0ABN7NHI1_TIMPD</name>
<evidence type="ECO:0000313" key="1">
    <source>
        <dbReference type="EMBL" id="CAG2055255.1"/>
    </source>
</evidence>
<proteinExistence type="predicted"/>
<dbReference type="Proteomes" id="UP001153148">
    <property type="component" value="Unassembled WGS sequence"/>
</dbReference>
<keyword evidence="2" id="KW-1185">Reference proteome</keyword>
<gene>
    <name evidence="1" type="ORF">TPAB3V08_LOCUS2261</name>
</gene>
<sequence length="177" mass="19270">MPRQNISSNTHHTADYSSNLVLGHEWPIFNPLSHSPRYATVKLISQAGVTTGSQLLLNVGSLVERKSVACSPGKTMKMKWLLSTVCVLVALVQLSNGFPLEQDSSALERLSRLPQQELGRLNIDEVNQHLRGGRVKNYLGKTTPSSPERDLNLNLPVLGSLAQHETSALANHATEAG</sequence>
<organism evidence="1 2">
    <name type="scientific">Timema podura</name>
    <name type="common">Walking stick</name>
    <dbReference type="NCBI Taxonomy" id="61482"/>
    <lineage>
        <taxon>Eukaryota</taxon>
        <taxon>Metazoa</taxon>
        <taxon>Ecdysozoa</taxon>
        <taxon>Arthropoda</taxon>
        <taxon>Hexapoda</taxon>
        <taxon>Insecta</taxon>
        <taxon>Pterygota</taxon>
        <taxon>Neoptera</taxon>
        <taxon>Polyneoptera</taxon>
        <taxon>Phasmatodea</taxon>
        <taxon>Timematodea</taxon>
        <taxon>Timematoidea</taxon>
        <taxon>Timematidae</taxon>
        <taxon>Timema</taxon>
    </lineage>
</organism>
<evidence type="ECO:0000313" key="2">
    <source>
        <dbReference type="Proteomes" id="UP001153148"/>
    </source>
</evidence>
<reference evidence="1" key="1">
    <citation type="submission" date="2021-03" db="EMBL/GenBank/DDBJ databases">
        <authorList>
            <person name="Tran Van P."/>
        </authorList>
    </citation>
    <scope>NUCLEOTIDE SEQUENCE</scope>
</reference>
<comment type="caution">
    <text evidence="1">The sequence shown here is derived from an EMBL/GenBank/DDBJ whole genome shotgun (WGS) entry which is preliminary data.</text>
</comment>
<accession>A0ABN7NHI1</accession>
<feature type="non-terminal residue" evidence="1">
    <location>
        <position position="177"/>
    </location>
</feature>